<organism evidence="3">
    <name type="scientific">Iconisemion striatum</name>
    <dbReference type="NCBI Taxonomy" id="60296"/>
    <lineage>
        <taxon>Eukaryota</taxon>
        <taxon>Metazoa</taxon>
        <taxon>Chordata</taxon>
        <taxon>Craniata</taxon>
        <taxon>Vertebrata</taxon>
        <taxon>Euteleostomi</taxon>
        <taxon>Actinopterygii</taxon>
        <taxon>Neopterygii</taxon>
        <taxon>Teleostei</taxon>
        <taxon>Neoteleostei</taxon>
        <taxon>Acanthomorphata</taxon>
        <taxon>Ovalentaria</taxon>
        <taxon>Atherinomorphae</taxon>
        <taxon>Cyprinodontiformes</taxon>
        <taxon>Nothobranchiidae</taxon>
        <taxon>Iconisemion</taxon>
    </lineage>
</organism>
<protein>
    <submittedName>
        <fullName evidence="3">Tumor necrosis factor, alpha-induced protein 2a</fullName>
    </submittedName>
</protein>
<dbReference type="GO" id="GO:0006887">
    <property type="term" value="P:exocytosis"/>
    <property type="evidence" value="ECO:0007669"/>
    <property type="project" value="InterPro"/>
</dbReference>
<dbReference type="InterPro" id="IPR042532">
    <property type="entry name" value="EXOC3/Sec6_C"/>
</dbReference>
<dbReference type="GO" id="GO:0051601">
    <property type="term" value="P:exocyst localization"/>
    <property type="evidence" value="ECO:0007669"/>
    <property type="project" value="TreeGrafter"/>
</dbReference>
<dbReference type="AlphaFoldDB" id="A0A1A7WER3"/>
<reference evidence="3" key="2">
    <citation type="submission" date="2016-06" db="EMBL/GenBank/DDBJ databases">
        <title>The genome of a short-lived fish provides insights into sex chromosome evolution and the genetic control of aging.</title>
        <authorList>
            <person name="Reichwald K."/>
            <person name="Felder M."/>
            <person name="Petzold A."/>
            <person name="Koch P."/>
            <person name="Groth M."/>
            <person name="Platzer M."/>
        </authorList>
    </citation>
    <scope>NUCLEOTIDE SEQUENCE</scope>
    <source>
        <tissue evidence="3">Brain</tissue>
    </source>
</reference>
<gene>
    <name evidence="3" type="primary">TNFAIP2A</name>
</gene>
<dbReference type="Gene3D" id="1.10.357.70">
    <property type="entry name" value="Exocyst complex component Sec6, C-terminal domain"/>
    <property type="match status" value="1"/>
</dbReference>
<dbReference type="InterPro" id="IPR010326">
    <property type="entry name" value="EXOC3/Sec6"/>
</dbReference>
<dbReference type="GO" id="GO:0000145">
    <property type="term" value="C:exocyst"/>
    <property type="evidence" value="ECO:0007669"/>
    <property type="project" value="InterPro"/>
</dbReference>
<name>A0A1A7WER3_9TELE</name>
<dbReference type="Gene3D" id="1.10.357.50">
    <property type="match status" value="1"/>
</dbReference>
<sequence>MILGVRRILRLCECEQIRGAGGVEENPGGAKRRMPKLRIPAKIWNNQKVKNQPADDQLDCTQQQEEQLEETQPEERLEEVSRRLILREEDLFGKDSHCEEEEDQLQQDFEGLSVQIWMAIHESFSPLTSSAEALESLRSAVTSILQQEVQDQRWRDSPKEQVPVWRPQRWFSTHNQLLQKMVESRLSRAVEENSRETDQLSSVVKKQVRCMGKRVEEDLLIVVRKLKGCYPAKVDILNVYAGLYHRTFSARLAELTSSGLETDDCSYLLFWVNHYYPQEILKHKELDGQIKTACLGSLLLKDALTQLEEQYLTHRQEKVNLWLNAILMKEQESWLSENAPELIDSYYFSPLAIDVIQLINGSLTEFNQTIKNRNKLVRITVHLENFFSSYKKCLEDFMKGNHSNTHSVVKAQLVCEQQLSEYLSRQTEGLSEELRRRCLDSLAALRDCGYRYFTCPLQDQIKVRLSQLWTPVWVDGSLPVVDLLLDFLNQQLVDITDLKPTCRQSLLCVLYHDVVLQYVKKMMKMKMRSKKQQGAGAQRMNEDAQKLDCFFKEEGCAETSWLCEMLCILAEILRLQDPASIQLEIVNLARSFPDLSGAHVSELLSLKTGLSAADVRSIRQSVEENRLLVDSTNHSPQFFSRIKVKWINNKINQIGLKT</sequence>
<dbReference type="GO" id="GO:0000149">
    <property type="term" value="F:SNARE binding"/>
    <property type="evidence" value="ECO:0007669"/>
    <property type="project" value="TreeGrafter"/>
</dbReference>
<dbReference type="Pfam" id="PF06046">
    <property type="entry name" value="Sec6"/>
    <property type="match status" value="1"/>
</dbReference>
<comment type="similarity">
    <text evidence="1">Belongs to the SEC6 family.</text>
</comment>
<evidence type="ECO:0000256" key="1">
    <source>
        <dbReference type="ARBA" id="ARBA00009447"/>
    </source>
</evidence>
<accession>A0A1A7WER3</accession>
<dbReference type="PANTHER" id="PTHR21292:SF4">
    <property type="entry name" value="TUMOR NECROSIS FACTOR ALPHA-INDUCED PROTEIN 2"/>
    <property type="match status" value="1"/>
</dbReference>
<evidence type="ECO:0000313" key="3">
    <source>
        <dbReference type="EMBL" id="SBP04293.1"/>
    </source>
</evidence>
<proteinExistence type="inferred from homology"/>
<evidence type="ECO:0000256" key="2">
    <source>
        <dbReference type="SAM" id="MobiDB-lite"/>
    </source>
</evidence>
<feature type="region of interest" description="Disordered" evidence="2">
    <location>
        <begin position="50"/>
        <end position="76"/>
    </location>
</feature>
<dbReference type="EMBL" id="HADW01002893">
    <property type="protein sequence ID" value="SBP04293.1"/>
    <property type="molecule type" value="Transcribed_RNA"/>
</dbReference>
<reference evidence="3" key="1">
    <citation type="submission" date="2016-05" db="EMBL/GenBank/DDBJ databases">
        <authorList>
            <person name="Lavstsen T."/>
            <person name="Jespersen J.S."/>
        </authorList>
    </citation>
    <scope>NUCLEOTIDE SEQUENCE</scope>
    <source>
        <tissue evidence="3">Brain</tissue>
    </source>
</reference>
<dbReference type="PANTHER" id="PTHR21292">
    <property type="entry name" value="EXOCYST COMPLEX COMPONENT SEC6-RELATED"/>
    <property type="match status" value="1"/>
</dbReference>